<keyword evidence="2" id="KW-1185">Reference proteome</keyword>
<dbReference type="AlphaFoldDB" id="A0A239UG86"/>
<name>A0A239UG86_9STAP</name>
<sequence length="99" mass="11288">MNWIVFSFIVITFVFTLLGQGFKTISKRTMVICGALVIVSCINVFVSNIVLKVLVAIGLISLYWTTWSDRKLLTPQPTTQRYVFIAIIYLVLIVLLFIK</sequence>
<dbReference type="Proteomes" id="UP000321736">
    <property type="component" value="Unassembled WGS sequence"/>
</dbReference>
<gene>
    <name evidence="1" type="ORF">SPI02_16000</name>
</gene>
<accession>A0A239UG86</accession>
<dbReference type="EMBL" id="BKAR01000018">
    <property type="protein sequence ID" value="GEP85015.1"/>
    <property type="molecule type" value="Genomic_DNA"/>
</dbReference>
<reference evidence="1 2" key="1">
    <citation type="submission" date="2019-07" db="EMBL/GenBank/DDBJ databases">
        <title>Whole genome shotgun sequence of Staphylococcus piscifermentans NBRC 109625.</title>
        <authorList>
            <person name="Hosoyama A."/>
            <person name="Uohara A."/>
            <person name="Ohji S."/>
            <person name="Ichikawa N."/>
        </authorList>
    </citation>
    <scope>NUCLEOTIDE SEQUENCE [LARGE SCALE GENOMIC DNA]</scope>
    <source>
        <strain evidence="1 2">NBRC 109625</strain>
    </source>
</reference>
<comment type="caution">
    <text evidence="1">The sequence shown here is derived from an EMBL/GenBank/DDBJ whole genome shotgun (WGS) entry which is preliminary data.</text>
</comment>
<organism evidence="1 2">
    <name type="scientific">Staphylococcus piscifermentans</name>
    <dbReference type="NCBI Taxonomy" id="70258"/>
    <lineage>
        <taxon>Bacteria</taxon>
        <taxon>Bacillati</taxon>
        <taxon>Bacillota</taxon>
        <taxon>Bacilli</taxon>
        <taxon>Bacillales</taxon>
        <taxon>Staphylococcaceae</taxon>
        <taxon>Staphylococcus</taxon>
    </lineage>
</organism>
<proteinExistence type="predicted"/>
<evidence type="ECO:0000313" key="2">
    <source>
        <dbReference type="Proteomes" id="UP000321736"/>
    </source>
</evidence>
<protein>
    <submittedName>
        <fullName evidence="1">Uncharacterized protein</fullName>
    </submittedName>
</protein>
<evidence type="ECO:0000313" key="1">
    <source>
        <dbReference type="EMBL" id="GEP85015.1"/>
    </source>
</evidence>
<dbReference type="RefSeq" id="WP_095106819.1">
    <property type="nucleotide sequence ID" value="NZ_BKAR01000018.1"/>
</dbReference>